<keyword evidence="10" id="KW-1185">Reference proteome</keyword>
<evidence type="ECO:0000256" key="1">
    <source>
        <dbReference type="ARBA" id="ARBA00004651"/>
    </source>
</evidence>
<dbReference type="InterPro" id="IPR036259">
    <property type="entry name" value="MFS_trans_sf"/>
</dbReference>
<evidence type="ECO:0000256" key="6">
    <source>
        <dbReference type="ARBA" id="ARBA00023136"/>
    </source>
</evidence>
<dbReference type="Proteomes" id="UP000249616">
    <property type="component" value="Chromosome"/>
</dbReference>
<dbReference type="GO" id="GO:0022857">
    <property type="term" value="F:transmembrane transporter activity"/>
    <property type="evidence" value="ECO:0007669"/>
    <property type="project" value="InterPro"/>
</dbReference>
<protein>
    <recommendedName>
        <fullName evidence="8">Major facilitator superfamily (MFS) profile domain-containing protein</fullName>
    </recommendedName>
</protein>
<dbReference type="InterPro" id="IPR011701">
    <property type="entry name" value="MFS"/>
</dbReference>
<feature type="transmembrane region" description="Helical" evidence="7">
    <location>
        <begin position="232"/>
        <end position="253"/>
    </location>
</feature>
<dbReference type="Pfam" id="PF07690">
    <property type="entry name" value="MFS_1"/>
    <property type="match status" value="1"/>
</dbReference>
<accession>A0A2Z4J8F2</accession>
<reference evidence="9 10" key="1">
    <citation type="journal article" date="2019" name="Int. J. Syst. Evol. Microbiol.">
        <title>Streptomyces cadmiisoli sp. nov., a novel actinomycete isolated from cadmium-contaminated soil.</title>
        <authorList>
            <person name="Li K."/>
            <person name="Tang X."/>
            <person name="Zhao J."/>
            <person name="Guo Y."/>
            <person name="Tang Y."/>
            <person name="Gao J."/>
        </authorList>
    </citation>
    <scope>NUCLEOTIDE SEQUENCE [LARGE SCALE GENOMIC DNA]</scope>
    <source>
        <strain evidence="9 10">ZFG47</strain>
    </source>
</reference>
<evidence type="ECO:0000256" key="4">
    <source>
        <dbReference type="ARBA" id="ARBA00022692"/>
    </source>
</evidence>
<dbReference type="KEGG" id="scad:DN051_35585"/>
<keyword evidence="6 7" id="KW-0472">Membrane</keyword>
<keyword evidence="2" id="KW-0813">Transport</keyword>
<dbReference type="InterPro" id="IPR050171">
    <property type="entry name" value="MFS_Transporters"/>
</dbReference>
<feature type="transmembrane region" description="Helical" evidence="7">
    <location>
        <begin position="389"/>
        <end position="409"/>
    </location>
</feature>
<evidence type="ECO:0000256" key="5">
    <source>
        <dbReference type="ARBA" id="ARBA00022989"/>
    </source>
</evidence>
<evidence type="ECO:0000256" key="3">
    <source>
        <dbReference type="ARBA" id="ARBA00022475"/>
    </source>
</evidence>
<evidence type="ECO:0000259" key="8">
    <source>
        <dbReference type="PROSITE" id="PS50850"/>
    </source>
</evidence>
<dbReference type="InterPro" id="IPR020846">
    <property type="entry name" value="MFS_dom"/>
</dbReference>
<feature type="transmembrane region" description="Helical" evidence="7">
    <location>
        <begin position="268"/>
        <end position="288"/>
    </location>
</feature>
<feature type="domain" description="Major facilitator superfamily (MFS) profile" evidence="8">
    <location>
        <begin position="29"/>
        <end position="421"/>
    </location>
</feature>
<proteinExistence type="predicted"/>
<keyword evidence="5 7" id="KW-1133">Transmembrane helix</keyword>
<dbReference type="PANTHER" id="PTHR23517:SF13">
    <property type="entry name" value="MAJOR FACILITATOR SUPERFAMILY MFS_1"/>
    <property type="match status" value="1"/>
</dbReference>
<organism evidence="9 10">
    <name type="scientific">Streptomyces cadmiisoli</name>
    <dbReference type="NCBI Taxonomy" id="2184053"/>
    <lineage>
        <taxon>Bacteria</taxon>
        <taxon>Bacillati</taxon>
        <taxon>Actinomycetota</taxon>
        <taxon>Actinomycetes</taxon>
        <taxon>Kitasatosporales</taxon>
        <taxon>Streptomycetaceae</taxon>
        <taxon>Streptomyces</taxon>
        <taxon>Streptomyces aurantiacus group</taxon>
    </lineage>
</organism>
<evidence type="ECO:0000256" key="2">
    <source>
        <dbReference type="ARBA" id="ARBA00022448"/>
    </source>
</evidence>
<dbReference type="AlphaFoldDB" id="A0A2Z4J8F2"/>
<gene>
    <name evidence="9" type="ORF">DN051_35585</name>
</gene>
<evidence type="ECO:0000313" key="10">
    <source>
        <dbReference type="Proteomes" id="UP000249616"/>
    </source>
</evidence>
<keyword evidence="3" id="KW-1003">Cell membrane</keyword>
<dbReference type="GO" id="GO:0005886">
    <property type="term" value="C:plasma membrane"/>
    <property type="evidence" value="ECO:0007669"/>
    <property type="project" value="UniProtKB-SubCell"/>
</dbReference>
<feature type="transmembrane region" description="Helical" evidence="7">
    <location>
        <begin position="187"/>
        <end position="207"/>
    </location>
</feature>
<dbReference type="SUPFAM" id="SSF103473">
    <property type="entry name" value="MFS general substrate transporter"/>
    <property type="match status" value="1"/>
</dbReference>
<evidence type="ECO:0000256" key="7">
    <source>
        <dbReference type="SAM" id="Phobius"/>
    </source>
</evidence>
<keyword evidence="4 7" id="KW-0812">Transmembrane</keyword>
<feature type="transmembrane region" description="Helical" evidence="7">
    <location>
        <begin position="357"/>
        <end position="383"/>
    </location>
</feature>
<dbReference type="Gene3D" id="1.20.1250.20">
    <property type="entry name" value="MFS general substrate transporter like domains"/>
    <property type="match status" value="1"/>
</dbReference>
<dbReference type="PROSITE" id="PS50850">
    <property type="entry name" value="MFS"/>
    <property type="match status" value="1"/>
</dbReference>
<feature type="transmembrane region" description="Helical" evidence="7">
    <location>
        <begin position="30"/>
        <end position="54"/>
    </location>
</feature>
<feature type="transmembrane region" description="Helical" evidence="7">
    <location>
        <begin position="295"/>
        <end position="316"/>
    </location>
</feature>
<feature type="transmembrane region" description="Helical" evidence="7">
    <location>
        <begin position="124"/>
        <end position="142"/>
    </location>
</feature>
<feature type="transmembrane region" description="Helical" evidence="7">
    <location>
        <begin position="66"/>
        <end position="84"/>
    </location>
</feature>
<dbReference type="PANTHER" id="PTHR23517">
    <property type="entry name" value="RESISTANCE PROTEIN MDTM, PUTATIVE-RELATED-RELATED"/>
    <property type="match status" value="1"/>
</dbReference>
<dbReference type="RefSeq" id="WP_112440746.1">
    <property type="nucleotide sequence ID" value="NZ_CP030073.1"/>
</dbReference>
<feature type="transmembrane region" description="Helical" evidence="7">
    <location>
        <begin position="322"/>
        <end position="345"/>
    </location>
</feature>
<feature type="transmembrane region" description="Helical" evidence="7">
    <location>
        <begin position="96"/>
        <end position="118"/>
    </location>
</feature>
<evidence type="ECO:0000313" key="9">
    <source>
        <dbReference type="EMBL" id="AWW41339.1"/>
    </source>
</evidence>
<sequence>MISSAVSRVRRDQRPPRIRSAERARRRWEFWTVAGAVFVVMAASSAPSALYGLYQQRWHLDTMTTTVIYACYAVGAVLTLLLAGSLSEHIGSKRTIIVSLAVIVCCFLAFMLATGAWVLGLARLVQGVGVGLLTSSAGTALGRLHRNEDRKRAAAVNSAATSTGIALGAVCSGLVVEHAPAPLLVPFVVLAVLSTAGLLAVAAIPAWEARPARPLWTWRPRLTRLRAGSGKVLLRAAPVVTASWAVVGLYLALGVEMTSTLLHTRDRALSALVILVVQGCGGLAPMLLGRMSDRSASVTGSASLVAGLAMSVWAYGNADAGVFFTGAAVTGAGFGLCFMASMSTVTAAARDSDDGAVLPLFFAMAYVAVSVPVVALGVASSWLSVRSAYAGFGLAVGLVAVAAAVLALCSPPAVGRKAEPV</sequence>
<feature type="transmembrane region" description="Helical" evidence="7">
    <location>
        <begin position="154"/>
        <end position="175"/>
    </location>
</feature>
<comment type="subcellular location">
    <subcellularLocation>
        <location evidence="1">Cell membrane</location>
        <topology evidence="1">Multi-pass membrane protein</topology>
    </subcellularLocation>
</comment>
<name>A0A2Z4J8F2_9ACTN</name>
<dbReference type="EMBL" id="CP030073">
    <property type="protein sequence ID" value="AWW41339.1"/>
    <property type="molecule type" value="Genomic_DNA"/>
</dbReference>